<protein>
    <submittedName>
        <fullName evidence="1">Uncharacterized protein</fullName>
    </submittedName>
</protein>
<evidence type="ECO:0000313" key="2">
    <source>
        <dbReference type="Proteomes" id="UP001056120"/>
    </source>
</evidence>
<gene>
    <name evidence="1" type="ORF">L1987_65244</name>
</gene>
<sequence length="91" mass="10854">MELYIRYLNRAKEEFERLNDTELDDLEMDEDEKYNRKLESGLYSLQVNLFLKVNPKRLIKVLSTGLLSGLIWELLQSEENLQVLEEKESCK</sequence>
<dbReference type="EMBL" id="CM042039">
    <property type="protein sequence ID" value="KAI3725456.1"/>
    <property type="molecule type" value="Genomic_DNA"/>
</dbReference>
<reference evidence="2" key="1">
    <citation type="journal article" date="2022" name="Mol. Ecol. Resour.">
        <title>The genomes of chicory, endive, great burdock and yacon provide insights into Asteraceae palaeo-polyploidization history and plant inulin production.</title>
        <authorList>
            <person name="Fan W."/>
            <person name="Wang S."/>
            <person name="Wang H."/>
            <person name="Wang A."/>
            <person name="Jiang F."/>
            <person name="Liu H."/>
            <person name="Zhao H."/>
            <person name="Xu D."/>
            <person name="Zhang Y."/>
        </authorList>
    </citation>
    <scope>NUCLEOTIDE SEQUENCE [LARGE SCALE GENOMIC DNA]</scope>
    <source>
        <strain evidence="2">cv. Yunnan</strain>
    </source>
</reference>
<keyword evidence="2" id="KW-1185">Reference proteome</keyword>
<name>A0ACB9BTX4_9ASTR</name>
<evidence type="ECO:0000313" key="1">
    <source>
        <dbReference type="EMBL" id="KAI3725456.1"/>
    </source>
</evidence>
<proteinExistence type="predicted"/>
<accession>A0ACB9BTX4</accession>
<dbReference type="Proteomes" id="UP001056120">
    <property type="component" value="Linkage Group LG22"/>
</dbReference>
<comment type="caution">
    <text evidence="1">The sequence shown here is derived from an EMBL/GenBank/DDBJ whole genome shotgun (WGS) entry which is preliminary data.</text>
</comment>
<reference evidence="1 2" key="2">
    <citation type="journal article" date="2022" name="Mol. Ecol. Resour.">
        <title>The genomes of chicory, endive, great burdock and yacon provide insights into Asteraceae paleo-polyploidization history and plant inulin production.</title>
        <authorList>
            <person name="Fan W."/>
            <person name="Wang S."/>
            <person name="Wang H."/>
            <person name="Wang A."/>
            <person name="Jiang F."/>
            <person name="Liu H."/>
            <person name="Zhao H."/>
            <person name="Xu D."/>
            <person name="Zhang Y."/>
        </authorList>
    </citation>
    <scope>NUCLEOTIDE SEQUENCE [LARGE SCALE GENOMIC DNA]</scope>
    <source>
        <strain evidence="2">cv. Yunnan</strain>
        <tissue evidence="1">Leaves</tissue>
    </source>
</reference>
<organism evidence="1 2">
    <name type="scientific">Smallanthus sonchifolius</name>
    <dbReference type="NCBI Taxonomy" id="185202"/>
    <lineage>
        <taxon>Eukaryota</taxon>
        <taxon>Viridiplantae</taxon>
        <taxon>Streptophyta</taxon>
        <taxon>Embryophyta</taxon>
        <taxon>Tracheophyta</taxon>
        <taxon>Spermatophyta</taxon>
        <taxon>Magnoliopsida</taxon>
        <taxon>eudicotyledons</taxon>
        <taxon>Gunneridae</taxon>
        <taxon>Pentapetalae</taxon>
        <taxon>asterids</taxon>
        <taxon>campanulids</taxon>
        <taxon>Asterales</taxon>
        <taxon>Asteraceae</taxon>
        <taxon>Asteroideae</taxon>
        <taxon>Heliantheae alliance</taxon>
        <taxon>Millerieae</taxon>
        <taxon>Smallanthus</taxon>
    </lineage>
</organism>